<keyword evidence="3" id="KW-1185">Reference proteome</keyword>
<keyword evidence="1" id="KW-0732">Signal</keyword>
<comment type="caution">
    <text evidence="2">The sequence shown here is derived from an EMBL/GenBank/DDBJ whole genome shotgun (WGS) entry which is preliminary data.</text>
</comment>
<protein>
    <submittedName>
        <fullName evidence="2">Uncharacterized protein</fullName>
    </submittedName>
</protein>
<organism evidence="2 3">
    <name type="scientific">Aromia moschata</name>
    <dbReference type="NCBI Taxonomy" id="1265417"/>
    <lineage>
        <taxon>Eukaryota</taxon>
        <taxon>Metazoa</taxon>
        <taxon>Ecdysozoa</taxon>
        <taxon>Arthropoda</taxon>
        <taxon>Hexapoda</taxon>
        <taxon>Insecta</taxon>
        <taxon>Pterygota</taxon>
        <taxon>Neoptera</taxon>
        <taxon>Endopterygota</taxon>
        <taxon>Coleoptera</taxon>
        <taxon>Polyphaga</taxon>
        <taxon>Cucujiformia</taxon>
        <taxon>Chrysomeloidea</taxon>
        <taxon>Cerambycidae</taxon>
        <taxon>Cerambycinae</taxon>
        <taxon>Callichromatini</taxon>
        <taxon>Aromia</taxon>
    </lineage>
</organism>
<name>A0AAV8X501_9CUCU</name>
<reference evidence="2" key="1">
    <citation type="journal article" date="2023" name="Insect Mol. Biol.">
        <title>Genome sequencing provides insights into the evolution of gene families encoding plant cell wall-degrading enzymes in longhorned beetles.</title>
        <authorList>
            <person name="Shin N.R."/>
            <person name="Okamura Y."/>
            <person name="Kirsch R."/>
            <person name="Pauchet Y."/>
        </authorList>
    </citation>
    <scope>NUCLEOTIDE SEQUENCE</scope>
    <source>
        <strain evidence="2">AMC_N1</strain>
    </source>
</reference>
<evidence type="ECO:0000256" key="1">
    <source>
        <dbReference type="SAM" id="SignalP"/>
    </source>
</evidence>
<evidence type="ECO:0000313" key="3">
    <source>
        <dbReference type="Proteomes" id="UP001162162"/>
    </source>
</evidence>
<gene>
    <name evidence="2" type="ORF">NQ318_002820</name>
</gene>
<sequence length="97" mass="11232">MMMKLILFVLLLTLFTLSSAARYYGCKYFRNFQPCNLPEKPFCECSGDVTAIRVDSDGTWCAKYSKGVLLKKWNCENRVEWESYLKLMKRANGVNAL</sequence>
<dbReference type="Proteomes" id="UP001162162">
    <property type="component" value="Unassembled WGS sequence"/>
</dbReference>
<proteinExistence type="predicted"/>
<dbReference type="AlphaFoldDB" id="A0AAV8X501"/>
<feature type="signal peptide" evidence="1">
    <location>
        <begin position="1"/>
        <end position="20"/>
    </location>
</feature>
<accession>A0AAV8X501</accession>
<dbReference type="EMBL" id="JAPWTK010001186">
    <property type="protein sequence ID" value="KAJ8933622.1"/>
    <property type="molecule type" value="Genomic_DNA"/>
</dbReference>
<feature type="chain" id="PRO_5043474097" evidence="1">
    <location>
        <begin position="21"/>
        <end position="97"/>
    </location>
</feature>
<evidence type="ECO:0000313" key="2">
    <source>
        <dbReference type="EMBL" id="KAJ8933622.1"/>
    </source>
</evidence>